<dbReference type="GO" id="GO:0034975">
    <property type="term" value="P:protein folding in endoplasmic reticulum"/>
    <property type="evidence" value="ECO:0007669"/>
    <property type="project" value="TreeGrafter"/>
</dbReference>
<dbReference type="PROSITE" id="PS51469">
    <property type="entry name" value="SUN"/>
    <property type="match status" value="1"/>
</dbReference>
<evidence type="ECO:0000256" key="6">
    <source>
        <dbReference type="SAM" id="MobiDB-lite"/>
    </source>
</evidence>
<feature type="domain" description="SUN" evidence="8">
    <location>
        <begin position="121"/>
        <end position="291"/>
    </location>
</feature>
<feature type="compositionally biased region" description="Basic and acidic residues" evidence="6">
    <location>
        <begin position="685"/>
        <end position="703"/>
    </location>
</feature>
<feature type="chain" id="PRO_5007861638" description="SUN domain-containing protein" evidence="7">
    <location>
        <begin position="22"/>
        <end position="941"/>
    </location>
</feature>
<keyword evidence="4" id="KW-0472">Membrane</keyword>
<keyword evidence="10" id="KW-1185">Reference proteome</keyword>
<dbReference type="Gene3D" id="2.60.120.260">
    <property type="entry name" value="Galactose-binding domain-like"/>
    <property type="match status" value="1"/>
</dbReference>
<feature type="compositionally biased region" description="Basic and acidic residues" evidence="6">
    <location>
        <begin position="822"/>
        <end position="845"/>
    </location>
</feature>
<feature type="compositionally biased region" description="Basic and acidic residues" evidence="6">
    <location>
        <begin position="355"/>
        <end position="365"/>
    </location>
</feature>
<dbReference type="InterPro" id="IPR012919">
    <property type="entry name" value="SUN_dom"/>
</dbReference>
<feature type="compositionally biased region" description="Low complexity" evidence="6">
    <location>
        <begin position="499"/>
        <end position="508"/>
    </location>
</feature>
<feature type="compositionally biased region" description="Polar residues" evidence="6">
    <location>
        <begin position="812"/>
        <end position="821"/>
    </location>
</feature>
<feature type="region of interest" description="Disordered" evidence="6">
    <location>
        <begin position="74"/>
        <end position="135"/>
    </location>
</feature>
<keyword evidence="2" id="KW-0812">Transmembrane</keyword>
<keyword evidence="3" id="KW-1133">Transmembrane helix</keyword>
<dbReference type="InterPro" id="IPR045120">
    <property type="entry name" value="Suco/Slp1-like"/>
</dbReference>
<evidence type="ECO:0000256" key="5">
    <source>
        <dbReference type="SAM" id="Coils"/>
    </source>
</evidence>
<evidence type="ECO:0000256" key="2">
    <source>
        <dbReference type="ARBA" id="ARBA00022692"/>
    </source>
</evidence>
<dbReference type="PANTHER" id="PTHR12953:SF0">
    <property type="entry name" value="SUN DOMAIN-CONTAINING OSSIFICATION FACTOR"/>
    <property type="match status" value="1"/>
</dbReference>
<feature type="compositionally biased region" description="Low complexity" evidence="6">
    <location>
        <begin position="711"/>
        <end position="728"/>
    </location>
</feature>
<gene>
    <name evidence="9" type="ORF">DAEQUDRAFT_50094</name>
</gene>
<feature type="region of interest" description="Disordered" evidence="6">
    <location>
        <begin position="416"/>
        <end position="455"/>
    </location>
</feature>
<feature type="signal peptide" evidence="7">
    <location>
        <begin position="1"/>
        <end position="21"/>
    </location>
</feature>
<dbReference type="PANTHER" id="PTHR12953">
    <property type="entry name" value="MEMBRANE PROTEIN CH1 RELATED"/>
    <property type="match status" value="1"/>
</dbReference>
<protein>
    <recommendedName>
        <fullName evidence="8">SUN domain-containing protein</fullName>
    </recommendedName>
</protein>
<evidence type="ECO:0000256" key="7">
    <source>
        <dbReference type="SAM" id="SignalP"/>
    </source>
</evidence>
<feature type="compositionally biased region" description="Low complexity" evidence="6">
    <location>
        <begin position="769"/>
        <end position="788"/>
    </location>
</feature>
<dbReference type="GO" id="GO:0005737">
    <property type="term" value="C:cytoplasm"/>
    <property type="evidence" value="ECO:0007669"/>
    <property type="project" value="TreeGrafter"/>
</dbReference>
<proteinExistence type="predicted"/>
<feature type="compositionally biased region" description="Low complexity" evidence="6">
    <location>
        <begin position="736"/>
        <end position="746"/>
    </location>
</feature>
<dbReference type="STRING" id="1314783.A0A165LB53"/>
<dbReference type="Pfam" id="PF07738">
    <property type="entry name" value="Sad1_UNC"/>
    <property type="match status" value="1"/>
</dbReference>
<evidence type="ECO:0000313" key="10">
    <source>
        <dbReference type="Proteomes" id="UP000076727"/>
    </source>
</evidence>
<feature type="region of interest" description="Disordered" evidence="6">
    <location>
        <begin position="671"/>
        <end position="941"/>
    </location>
</feature>
<keyword evidence="5" id="KW-0175">Coiled coil</keyword>
<dbReference type="Proteomes" id="UP000076727">
    <property type="component" value="Unassembled WGS sequence"/>
</dbReference>
<evidence type="ECO:0000256" key="4">
    <source>
        <dbReference type="ARBA" id="ARBA00023136"/>
    </source>
</evidence>
<sequence>MFPSLLATSLLALMFASPILGAPSSRNDPFRNIALRAPKQPEPPVCCLRPLEPAEPTGDEVFISFEDWKARRLSEAKEQPIGTPQSTNNVRKPSGVTEDTEPTGPDSMSLLNEVSGTAQGAGQQDSVDTSQHDERLAPHFRIPVVDRFNYASTDCSAHVHTAHHSAKSPSSILSSKKDRYMLSPCAEKRQFVVVELCDDIMIDTVQLANYEFFSGVFKDFSVSVAKTPPTDDEGWTHAGTYRAQNVRGVQSFHPPSTLRDFYRFIRIDFHSHYGNEYYCPLSLLRVYGLTHLEQWKWDEWESQSKARRAVEDASAAAEGLPEPPQTAHVPVVDLPKPELVDTQAVGKGDAQWTTETDRAGEEERVASATSEPDGPTPIGSDSVKETKPMQEASTVSTAVDSSASITHLEIATPASFTTPDDLHDKSHVPQTAHLSDSDSTTTTSSLLPTSVPSSDPLSVSLASLSTYEGTILPNGTHAAQSSRVTSTASNLSSSVSSSISLAAQSHSHPPMPPAPPVTTGGESIYRTIMNRLTALEGNTTLYARYVEEQTAGIREVLLRMGEDLGRLEGISKAQGQMYQRSVTEFDKQRKKLEQEHSELLARVNHLTDEVVLEKRLGIFQLLLLLAVLVFMTLTRGSRGEHASAHRVPGVGRPLGMREWGRRTLSLSGDWVNHFRSRSPTPKAVARPEPRQLEKGEAADKVDFPSRSTQTPSHRPFLSSSPRSPNPRSATRHLSSRPRTPSSLRVSTPRHHNLHARSSHAVSSPPPSARPQMTRSTSIGFGSSGFGTTLVSSVPKSAKRWARSAHLHEVKSTNRTSDSSWAESEKPPDSPREESASPSRSAHESEGATPAVDVFSPRPESVPTPAASKGKSKQSRPTLSPLRLSASSDLPRMCVVSGPASDAEGSEGDAWVDTDADGSESEPGMGPTDITPSPSRHAIPVV</sequence>
<comment type="subcellular location">
    <subcellularLocation>
        <location evidence="1">Endomembrane system</location>
    </subcellularLocation>
</comment>
<accession>A0A165LB53</accession>
<feature type="compositionally biased region" description="Basic residues" evidence="6">
    <location>
        <begin position="747"/>
        <end position="757"/>
    </location>
</feature>
<dbReference type="EMBL" id="KV429138">
    <property type="protein sequence ID" value="KZT64185.1"/>
    <property type="molecule type" value="Genomic_DNA"/>
</dbReference>
<feature type="region of interest" description="Disordered" evidence="6">
    <location>
        <begin position="308"/>
        <end position="400"/>
    </location>
</feature>
<feature type="compositionally biased region" description="Low complexity" evidence="6">
    <location>
        <begin position="437"/>
        <end position="455"/>
    </location>
</feature>
<keyword evidence="7" id="KW-0732">Signal</keyword>
<feature type="compositionally biased region" description="Polar residues" evidence="6">
    <location>
        <begin position="109"/>
        <end position="129"/>
    </location>
</feature>
<feature type="compositionally biased region" description="Acidic residues" evidence="6">
    <location>
        <begin position="903"/>
        <end position="919"/>
    </location>
</feature>
<feature type="compositionally biased region" description="Polar residues" evidence="6">
    <location>
        <begin position="82"/>
        <end position="91"/>
    </location>
</feature>
<name>A0A165LB53_9APHY</name>
<feature type="region of interest" description="Disordered" evidence="6">
    <location>
        <begin position="499"/>
        <end position="521"/>
    </location>
</feature>
<evidence type="ECO:0000259" key="8">
    <source>
        <dbReference type="PROSITE" id="PS51469"/>
    </source>
</evidence>
<organism evidence="9 10">
    <name type="scientific">Daedalea quercina L-15889</name>
    <dbReference type="NCBI Taxonomy" id="1314783"/>
    <lineage>
        <taxon>Eukaryota</taxon>
        <taxon>Fungi</taxon>
        <taxon>Dikarya</taxon>
        <taxon>Basidiomycota</taxon>
        <taxon>Agaricomycotina</taxon>
        <taxon>Agaricomycetes</taxon>
        <taxon>Polyporales</taxon>
        <taxon>Fomitopsis</taxon>
    </lineage>
</organism>
<evidence type="ECO:0000256" key="1">
    <source>
        <dbReference type="ARBA" id="ARBA00004308"/>
    </source>
</evidence>
<dbReference type="OrthoDB" id="266334at2759"/>
<evidence type="ECO:0000256" key="3">
    <source>
        <dbReference type="ARBA" id="ARBA00022989"/>
    </source>
</evidence>
<feature type="coiled-coil region" evidence="5">
    <location>
        <begin position="582"/>
        <end position="609"/>
    </location>
</feature>
<evidence type="ECO:0000313" key="9">
    <source>
        <dbReference type="EMBL" id="KZT64185.1"/>
    </source>
</evidence>
<dbReference type="GO" id="GO:0016020">
    <property type="term" value="C:membrane"/>
    <property type="evidence" value="ECO:0007669"/>
    <property type="project" value="InterPro"/>
</dbReference>
<reference evidence="9 10" key="1">
    <citation type="journal article" date="2016" name="Mol. Biol. Evol.">
        <title>Comparative Genomics of Early-Diverging Mushroom-Forming Fungi Provides Insights into the Origins of Lignocellulose Decay Capabilities.</title>
        <authorList>
            <person name="Nagy L.G."/>
            <person name="Riley R."/>
            <person name="Tritt A."/>
            <person name="Adam C."/>
            <person name="Daum C."/>
            <person name="Floudas D."/>
            <person name="Sun H."/>
            <person name="Yadav J.S."/>
            <person name="Pangilinan J."/>
            <person name="Larsson K.H."/>
            <person name="Matsuura K."/>
            <person name="Barry K."/>
            <person name="Labutti K."/>
            <person name="Kuo R."/>
            <person name="Ohm R.A."/>
            <person name="Bhattacharya S.S."/>
            <person name="Shirouzu T."/>
            <person name="Yoshinaga Y."/>
            <person name="Martin F.M."/>
            <person name="Grigoriev I.V."/>
            <person name="Hibbett D.S."/>
        </authorList>
    </citation>
    <scope>NUCLEOTIDE SEQUENCE [LARGE SCALE GENOMIC DNA]</scope>
    <source>
        <strain evidence="9 10">L-15889</strain>
    </source>
</reference>
<dbReference type="AlphaFoldDB" id="A0A165LB53"/>
<dbReference type="GO" id="GO:0012505">
    <property type="term" value="C:endomembrane system"/>
    <property type="evidence" value="ECO:0007669"/>
    <property type="project" value="UniProtKB-SubCell"/>
</dbReference>